<reference evidence="9 10" key="1">
    <citation type="submission" date="2017-04" db="EMBL/GenBank/DDBJ databases">
        <title>Novel microbial lineages endemic to geothermal iron-oxide mats fill important gaps in the evolutionary history of Archaea.</title>
        <authorList>
            <person name="Jay Z.J."/>
            <person name="Beam J.P."/>
            <person name="Dlakic M."/>
            <person name="Rusch D.B."/>
            <person name="Kozubal M.A."/>
            <person name="Inskeep W.P."/>
        </authorList>
    </citation>
    <scope>NUCLEOTIDE SEQUENCE [LARGE SCALE GENOMIC DNA]</scope>
    <source>
        <strain evidence="9">BE_D</strain>
    </source>
</reference>
<evidence type="ECO:0000256" key="2">
    <source>
        <dbReference type="ARBA" id="ARBA00005135"/>
    </source>
</evidence>
<dbReference type="SUPFAM" id="SSF56784">
    <property type="entry name" value="HAD-like"/>
    <property type="match status" value="1"/>
</dbReference>
<dbReference type="InterPro" id="IPR023214">
    <property type="entry name" value="HAD_sf"/>
</dbReference>
<dbReference type="Pfam" id="PF12710">
    <property type="entry name" value="HAD"/>
    <property type="match status" value="1"/>
</dbReference>
<dbReference type="InterPro" id="IPR050582">
    <property type="entry name" value="HAD-like_SerB"/>
</dbReference>
<protein>
    <recommendedName>
        <fullName evidence="3">phosphoserine phosphatase</fullName>
        <ecNumber evidence="3">3.1.3.3</ecNumber>
    </recommendedName>
</protein>
<dbReference type="GO" id="GO:0005737">
    <property type="term" value="C:cytoplasm"/>
    <property type="evidence" value="ECO:0007669"/>
    <property type="project" value="TreeGrafter"/>
</dbReference>
<evidence type="ECO:0000256" key="5">
    <source>
        <dbReference type="ARBA" id="ARBA00022723"/>
    </source>
</evidence>
<proteinExistence type="predicted"/>
<sequence>MSLNRIKLVVFDCDGTLTTGPSSWQLLHEAFGTLRQAEINAELYKSGKISYYEWAKRDVELWRGKKLDKAEPYLKKIKLVEGSEWLFQKLSSAGIKTVVISAGLDPVVQRFVKPLNPYNVFCNRLLTKDGVILGSVELHVDYKKKGEIVRLIMDKMDLCDEQVIAIGDSEADVSMFHVAGMCIAFNPSDAYILPHAKVVVRGNMFDLYKILKRNIKNL</sequence>
<comment type="pathway">
    <text evidence="2">Amino-acid biosynthesis; L-serine biosynthesis; L-serine from 3-phospho-D-glycerate: step 3/3.</text>
</comment>
<accession>A0A2R6AJU0</accession>
<dbReference type="AlphaFoldDB" id="A0A2R6AJU0"/>
<comment type="cofactor">
    <cofactor evidence="1">
        <name>Mg(2+)</name>
        <dbReference type="ChEBI" id="CHEBI:18420"/>
    </cofactor>
</comment>
<evidence type="ECO:0000256" key="4">
    <source>
        <dbReference type="ARBA" id="ARBA00022605"/>
    </source>
</evidence>
<keyword evidence="4" id="KW-0028">Amino-acid biosynthesis</keyword>
<comment type="caution">
    <text evidence="9">The sequence shown here is derived from an EMBL/GenBank/DDBJ whole genome shotgun (WGS) entry which is preliminary data.</text>
</comment>
<evidence type="ECO:0000256" key="3">
    <source>
        <dbReference type="ARBA" id="ARBA00012640"/>
    </source>
</evidence>
<dbReference type="Gene3D" id="3.40.50.1000">
    <property type="entry name" value="HAD superfamily/HAD-like"/>
    <property type="match status" value="1"/>
</dbReference>
<evidence type="ECO:0000313" key="10">
    <source>
        <dbReference type="Proteomes" id="UP000240569"/>
    </source>
</evidence>
<gene>
    <name evidence="9" type="ORF">B9Q02_01400</name>
</gene>
<evidence type="ECO:0000256" key="1">
    <source>
        <dbReference type="ARBA" id="ARBA00001946"/>
    </source>
</evidence>
<dbReference type="GO" id="GO:0000287">
    <property type="term" value="F:magnesium ion binding"/>
    <property type="evidence" value="ECO:0007669"/>
    <property type="project" value="TreeGrafter"/>
</dbReference>
<evidence type="ECO:0000313" key="9">
    <source>
        <dbReference type="EMBL" id="PSN86646.1"/>
    </source>
</evidence>
<keyword evidence="6" id="KW-0378">Hydrolase</keyword>
<keyword evidence="8" id="KW-0718">Serine biosynthesis</keyword>
<keyword evidence="7" id="KW-0460">Magnesium</keyword>
<dbReference type="InterPro" id="IPR036412">
    <property type="entry name" value="HAD-like_sf"/>
</dbReference>
<dbReference type="PANTHER" id="PTHR43344:SF2">
    <property type="entry name" value="PHOSPHOSERINE PHOSPHATASE"/>
    <property type="match status" value="1"/>
</dbReference>
<organism evidence="9 10">
    <name type="scientific">Candidatus Marsarchaeota G1 archaeon BE_D</name>
    <dbReference type="NCBI Taxonomy" id="1978156"/>
    <lineage>
        <taxon>Archaea</taxon>
        <taxon>Candidatus Marsarchaeota</taxon>
        <taxon>Candidatus Marsarchaeota group 1</taxon>
    </lineage>
</organism>
<dbReference type="Proteomes" id="UP000240569">
    <property type="component" value="Unassembled WGS sequence"/>
</dbReference>
<evidence type="ECO:0000256" key="7">
    <source>
        <dbReference type="ARBA" id="ARBA00022842"/>
    </source>
</evidence>
<dbReference type="EMBL" id="NEXD01000003">
    <property type="protein sequence ID" value="PSN86646.1"/>
    <property type="molecule type" value="Genomic_DNA"/>
</dbReference>
<dbReference type="NCBIfam" id="TIGR01488">
    <property type="entry name" value="HAD-SF-IB"/>
    <property type="match status" value="1"/>
</dbReference>
<name>A0A2R6AJU0_9ARCH</name>
<keyword evidence="5" id="KW-0479">Metal-binding</keyword>
<dbReference type="EC" id="3.1.3.3" evidence="3"/>
<evidence type="ECO:0000256" key="6">
    <source>
        <dbReference type="ARBA" id="ARBA00022801"/>
    </source>
</evidence>
<dbReference type="PANTHER" id="PTHR43344">
    <property type="entry name" value="PHOSPHOSERINE PHOSPHATASE"/>
    <property type="match status" value="1"/>
</dbReference>
<evidence type="ECO:0000256" key="8">
    <source>
        <dbReference type="ARBA" id="ARBA00023299"/>
    </source>
</evidence>
<dbReference type="GO" id="GO:0036424">
    <property type="term" value="F:L-phosphoserine phosphatase activity"/>
    <property type="evidence" value="ECO:0007669"/>
    <property type="project" value="TreeGrafter"/>
</dbReference>
<dbReference type="GO" id="GO:0006564">
    <property type="term" value="P:L-serine biosynthetic process"/>
    <property type="evidence" value="ECO:0007669"/>
    <property type="project" value="UniProtKB-KW"/>
</dbReference>